<organism evidence="3 4">
    <name type="scientific">Hevea brasiliensis</name>
    <name type="common">Para rubber tree</name>
    <name type="synonym">Siphonia brasiliensis</name>
    <dbReference type="NCBI Taxonomy" id="3981"/>
    <lineage>
        <taxon>Eukaryota</taxon>
        <taxon>Viridiplantae</taxon>
        <taxon>Streptophyta</taxon>
        <taxon>Embryophyta</taxon>
        <taxon>Tracheophyta</taxon>
        <taxon>Spermatophyta</taxon>
        <taxon>Magnoliopsida</taxon>
        <taxon>eudicotyledons</taxon>
        <taxon>Gunneridae</taxon>
        <taxon>Pentapetalae</taxon>
        <taxon>rosids</taxon>
        <taxon>fabids</taxon>
        <taxon>Malpighiales</taxon>
        <taxon>Euphorbiaceae</taxon>
        <taxon>Crotonoideae</taxon>
        <taxon>Micrandreae</taxon>
        <taxon>Hevea</taxon>
    </lineage>
</organism>
<dbReference type="InterPro" id="IPR046960">
    <property type="entry name" value="PPR_At4g14850-like_plant"/>
</dbReference>
<reference evidence="3 4" key="1">
    <citation type="journal article" date="2020" name="Mol. Plant">
        <title>The Chromosome-Based Rubber Tree Genome Provides New Insights into Spurge Genome Evolution and Rubber Biosynthesis.</title>
        <authorList>
            <person name="Liu J."/>
            <person name="Shi C."/>
            <person name="Shi C.C."/>
            <person name="Li W."/>
            <person name="Zhang Q.J."/>
            <person name="Zhang Y."/>
            <person name="Li K."/>
            <person name="Lu H.F."/>
            <person name="Shi C."/>
            <person name="Zhu S.T."/>
            <person name="Xiao Z.Y."/>
            <person name="Nan H."/>
            <person name="Yue Y."/>
            <person name="Zhu X.G."/>
            <person name="Wu Y."/>
            <person name="Hong X.N."/>
            <person name="Fan G.Y."/>
            <person name="Tong Y."/>
            <person name="Zhang D."/>
            <person name="Mao C.L."/>
            <person name="Liu Y.L."/>
            <person name="Hao S.J."/>
            <person name="Liu W.Q."/>
            <person name="Lv M.Q."/>
            <person name="Zhang H.B."/>
            <person name="Liu Y."/>
            <person name="Hu-Tang G.R."/>
            <person name="Wang J.P."/>
            <person name="Wang J.H."/>
            <person name="Sun Y.H."/>
            <person name="Ni S.B."/>
            <person name="Chen W.B."/>
            <person name="Zhang X.C."/>
            <person name="Jiao Y.N."/>
            <person name="Eichler E.E."/>
            <person name="Li G.H."/>
            <person name="Liu X."/>
            <person name="Gao L.Z."/>
        </authorList>
    </citation>
    <scope>NUCLEOTIDE SEQUENCE [LARGE SCALE GENOMIC DNA]</scope>
    <source>
        <strain evidence="4">cv. GT1</strain>
        <tissue evidence="3">Leaf</tissue>
    </source>
</reference>
<dbReference type="InterPro" id="IPR002885">
    <property type="entry name" value="PPR_rpt"/>
</dbReference>
<dbReference type="GO" id="GO:0003723">
    <property type="term" value="F:RNA binding"/>
    <property type="evidence" value="ECO:0007669"/>
    <property type="project" value="InterPro"/>
</dbReference>
<dbReference type="Proteomes" id="UP000467840">
    <property type="component" value="Unassembled WGS sequence"/>
</dbReference>
<sequence length="165" mass="18426">MVVDVAMVQEVDTVEATHVMQLPPRLKILGSSPPWVASESLCVFRSCNGLPLFRIRLQSARECKSKLVHGTWLVIIYSKCGDLENALKLFLEIPRRDIVTWNAMVCGYAPHGASDKALSLFDEMKNEGIKPYWITFVALLLACNSAGSVDLRVKYYHSMVSDHGV</sequence>
<dbReference type="FunFam" id="1.25.40.10:FF:000031">
    <property type="entry name" value="Pentatricopeptide repeat-containing protein mitochondrial"/>
    <property type="match status" value="1"/>
</dbReference>
<dbReference type="PANTHER" id="PTHR47926">
    <property type="entry name" value="PENTATRICOPEPTIDE REPEAT-CONTAINING PROTEIN"/>
    <property type="match status" value="1"/>
</dbReference>
<dbReference type="GO" id="GO:0009451">
    <property type="term" value="P:RNA modification"/>
    <property type="evidence" value="ECO:0007669"/>
    <property type="project" value="InterPro"/>
</dbReference>
<evidence type="ECO:0000256" key="2">
    <source>
        <dbReference type="PROSITE-ProRule" id="PRU00708"/>
    </source>
</evidence>
<protein>
    <recommendedName>
        <fullName evidence="5">Pentatricopeptide repeat-containing protein</fullName>
    </recommendedName>
</protein>
<dbReference type="NCBIfam" id="TIGR00756">
    <property type="entry name" value="PPR"/>
    <property type="match status" value="1"/>
</dbReference>
<dbReference type="PANTHER" id="PTHR47926:SF410">
    <property type="entry name" value="(WILD MALAYSIAN BANANA) HYPOTHETICAL PROTEIN"/>
    <property type="match status" value="1"/>
</dbReference>
<keyword evidence="1" id="KW-0677">Repeat</keyword>
<gene>
    <name evidence="3" type="ORF">GH714_043548</name>
</gene>
<comment type="caution">
    <text evidence="3">The sequence shown here is derived from an EMBL/GenBank/DDBJ whole genome shotgun (WGS) entry which is preliminary data.</text>
</comment>
<proteinExistence type="predicted"/>
<dbReference type="AlphaFoldDB" id="A0A6A6K352"/>
<feature type="repeat" description="PPR" evidence="2">
    <location>
        <begin position="97"/>
        <end position="131"/>
    </location>
</feature>
<dbReference type="Pfam" id="PF13041">
    <property type="entry name" value="PPR_2"/>
    <property type="match status" value="1"/>
</dbReference>
<evidence type="ECO:0000313" key="3">
    <source>
        <dbReference type="EMBL" id="KAF2282723.1"/>
    </source>
</evidence>
<evidence type="ECO:0008006" key="5">
    <source>
        <dbReference type="Google" id="ProtNLM"/>
    </source>
</evidence>
<name>A0A6A6K352_HEVBR</name>
<evidence type="ECO:0000313" key="4">
    <source>
        <dbReference type="Proteomes" id="UP000467840"/>
    </source>
</evidence>
<dbReference type="InterPro" id="IPR011990">
    <property type="entry name" value="TPR-like_helical_dom_sf"/>
</dbReference>
<accession>A0A6A6K352</accession>
<dbReference type="EMBL" id="JAAGAX010000069">
    <property type="protein sequence ID" value="KAF2282723.1"/>
    <property type="molecule type" value="Genomic_DNA"/>
</dbReference>
<dbReference type="Gene3D" id="1.25.40.10">
    <property type="entry name" value="Tetratricopeptide repeat domain"/>
    <property type="match status" value="1"/>
</dbReference>
<keyword evidence="4" id="KW-1185">Reference proteome</keyword>
<dbReference type="PROSITE" id="PS51375">
    <property type="entry name" value="PPR"/>
    <property type="match status" value="1"/>
</dbReference>
<evidence type="ECO:0000256" key="1">
    <source>
        <dbReference type="ARBA" id="ARBA00022737"/>
    </source>
</evidence>